<gene>
    <name evidence="9" type="primary">adeC_2</name>
    <name evidence="6" type="synonym">ade</name>
    <name evidence="9" type="ORF">ABG79_00381</name>
</gene>
<dbReference type="Gene3D" id="2.30.40.10">
    <property type="entry name" value="Urease, subunit C, domain 1"/>
    <property type="match status" value="1"/>
</dbReference>
<sequence>MKAQDVKRAIEYRQLIDVLMGNGYADIVLYRGNVINVVSGEIYRADVAIKGKYILMVGDAENLIGEKTLVVDLQGKYVSPGFIDSHMHFESSMLTITEFSRLSIPSGTTTLVADPHEIGNALGPVGIKAMADEIANVPNHVHLVIPSLTPDCPKLETAGYDITSKDMEELLNYKNIIGIGELQGFSNAKHVYRNTPEIIDDLLASTSYAKSIGKIVDGNAPELFGAELAAHIITTGGKCSCHETTTKEECVEKIRQGVYVFMREGSTQKNMAECIRAYTEEGLDTRRMILATDDMVAADLETLGHMNEIIRRTIKQGIEPVKAIQMATINPAEYFNLQDRGALLPGKLADIAVISDLEEMKVDAVFIEGKLVSAKGKLLIDLPKYVYPESVKNSVKCEKISEVDIMIKTNKNMARVRCIELIPDQNLTGALEEEMRVSSGVILPDTSKDVLEMICVERYGRRGTIGKTFVKGFGLKQGAFAESVSHDAHNIIAVGCNLRDIVSAVNRVIEIGGGIAISNNGRILEELRLPVGGLITDELNGHEVSEKIMQMERIARETLGCRVHAPFMHLSFLALTTSPKWKITDMGLVDVNNFKILETVVT</sequence>
<dbReference type="EMBL" id="LKHP01000002">
    <property type="protein sequence ID" value="KRQ87580.1"/>
    <property type="molecule type" value="Genomic_DNA"/>
</dbReference>
<dbReference type="OrthoDB" id="9775607at2"/>
<evidence type="ECO:0000256" key="5">
    <source>
        <dbReference type="ARBA" id="ARBA00047720"/>
    </source>
</evidence>
<dbReference type="SUPFAM" id="SSF51338">
    <property type="entry name" value="Composite domain of metallo-dependent hydrolases"/>
    <property type="match status" value="1"/>
</dbReference>
<keyword evidence="4 6" id="KW-0464">Manganese</keyword>
<feature type="domain" description="Amidohydrolase-related" evidence="7">
    <location>
        <begin position="77"/>
        <end position="372"/>
    </location>
</feature>
<evidence type="ECO:0000259" key="7">
    <source>
        <dbReference type="Pfam" id="PF01979"/>
    </source>
</evidence>
<dbReference type="NCBIfam" id="TIGR01178">
    <property type="entry name" value="ade"/>
    <property type="match status" value="1"/>
</dbReference>
<evidence type="ECO:0000256" key="4">
    <source>
        <dbReference type="ARBA" id="ARBA00023211"/>
    </source>
</evidence>
<keyword evidence="10" id="KW-1185">Reference proteome</keyword>
<dbReference type="InterPro" id="IPR032466">
    <property type="entry name" value="Metal_Hydrolase"/>
</dbReference>
<feature type="domain" description="Adenine deaminase C-terminal" evidence="8">
    <location>
        <begin position="427"/>
        <end position="595"/>
    </location>
</feature>
<dbReference type="Proteomes" id="UP000052015">
    <property type="component" value="Unassembled WGS sequence"/>
</dbReference>
<dbReference type="PATRIC" id="fig|908809.3.peg.384"/>
<dbReference type="InterPro" id="IPR026912">
    <property type="entry name" value="Adenine_deam_C"/>
</dbReference>
<comment type="similarity">
    <text evidence="1 6">Belongs to the metallo-dependent hydrolases superfamily. Adenine deaminase family.</text>
</comment>
<evidence type="ECO:0000256" key="3">
    <source>
        <dbReference type="ARBA" id="ARBA00022801"/>
    </source>
</evidence>
<dbReference type="Gene3D" id="3.20.20.140">
    <property type="entry name" value="Metal-dependent hydrolases"/>
    <property type="match status" value="1"/>
</dbReference>
<dbReference type="InterPro" id="IPR006679">
    <property type="entry name" value="Adenine_deam"/>
</dbReference>
<organism evidence="9 10">
    <name type="scientific">Caloramator mitchellensis</name>
    <dbReference type="NCBI Taxonomy" id="908809"/>
    <lineage>
        <taxon>Bacteria</taxon>
        <taxon>Bacillati</taxon>
        <taxon>Bacillota</taxon>
        <taxon>Clostridia</taxon>
        <taxon>Eubacteriales</taxon>
        <taxon>Clostridiaceae</taxon>
        <taxon>Caloramator</taxon>
    </lineage>
</organism>
<comment type="catalytic activity">
    <reaction evidence="5 6">
        <text>adenine + H2O + H(+) = hypoxanthine + NH4(+)</text>
        <dbReference type="Rhea" id="RHEA:23688"/>
        <dbReference type="ChEBI" id="CHEBI:15377"/>
        <dbReference type="ChEBI" id="CHEBI:15378"/>
        <dbReference type="ChEBI" id="CHEBI:16708"/>
        <dbReference type="ChEBI" id="CHEBI:17368"/>
        <dbReference type="ChEBI" id="CHEBI:28938"/>
        <dbReference type="EC" id="3.5.4.2"/>
    </reaction>
</comment>
<comment type="caution">
    <text evidence="9">The sequence shown here is derived from an EMBL/GenBank/DDBJ whole genome shotgun (WGS) entry which is preliminary data.</text>
</comment>
<dbReference type="SUPFAM" id="SSF51556">
    <property type="entry name" value="Metallo-dependent hydrolases"/>
    <property type="match status" value="1"/>
</dbReference>
<dbReference type="EC" id="3.5.4.2" evidence="2 6"/>
<dbReference type="STRING" id="908809.ABG79_00381"/>
<evidence type="ECO:0000256" key="6">
    <source>
        <dbReference type="HAMAP-Rule" id="MF_01518"/>
    </source>
</evidence>
<keyword evidence="3 6" id="KW-0378">Hydrolase</keyword>
<dbReference type="RefSeq" id="WP_057976556.1">
    <property type="nucleotide sequence ID" value="NZ_LKHP01000002.1"/>
</dbReference>
<dbReference type="Pfam" id="PF13382">
    <property type="entry name" value="Adenine_deam_C"/>
    <property type="match status" value="1"/>
</dbReference>
<proteinExistence type="inferred from homology"/>
<dbReference type="Pfam" id="PF01979">
    <property type="entry name" value="Amidohydro_1"/>
    <property type="match status" value="1"/>
</dbReference>
<reference evidence="9 10" key="1">
    <citation type="submission" date="2015-09" db="EMBL/GenBank/DDBJ databases">
        <title>Draft genome sequence of a Caloramator mitchellensis, a moderate thermophile from the Great Artesian Basin of Australia.</title>
        <authorList>
            <person name="Patel B.K."/>
        </authorList>
    </citation>
    <scope>NUCLEOTIDE SEQUENCE [LARGE SCALE GENOMIC DNA]</scope>
    <source>
        <strain evidence="9 10">VF08</strain>
    </source>
</reference>
<evidence type="ECO:0000256" key="2">
    <source>
        <dbReference type="ARBA" id="ARBA00012782"/>
    </source>
</evidence>
<dbReference type="GO" id="GO:0006146">
    <property type="term" value="P:adenine catabolic process"/>
    <property type="evidence" value="ECO:0007669"/>
    <property type="project" value="InterPro"/>
</dbReference>
<accession>A0A0R3K2N0</accession>
<evidence type="ECO:0000313" key="9">
    <source>
        <dbReference type="EMBL" id="KRQ87580.1"/>
    </source>
</evidence>
<dbReference type="InterPro" id="IPR011059">
    <property type="entry name" value="Metal-dep_hydrolase_composite"/>
</dbReference>
<protein>
    <recommendedName>
        <fullName evidence="2 6">Adenine deaminase</fullName>
        <shortName evidence="6">Adenase</shortName>
        <shortName evidence="6">Adenine aminase</shortName>
        <ecNumber evidence="2 6">3.5.4.2</ecNumber>
    </recommendedName>
</protein>
<dbReference type="GO" id="GO:0000034">
    <property type="term" value="F:adenine deaminase activity"/>
    <property type="evidence" value="ECO:0007669"/>
    <property type="project" value="UniProtKB-UniRule"/>
</dbReference>
<dbReference type="AlphaFoldDB" id="A0A0R3K2N0"/>
<evidence type="ECO:0000259" key="8">
    <source>
        <dbReference type="Pfam" id="PF13382"/>
    </source>
</evidence>
<comment type="cofactor">
    <cofactor evidence="6">
        <name>Mn(2+)</name>
        <dbReference type="ChEBI" id="CHEBI:29035"/>
    </cofactor>
</comment>
<dbReference type="InterPro" id="IPR006680">
    <property type="entry name" value="Amidohydro-rel"/>
</dbReference>
<dbReference type="HAMAP" id="MF_01518">
    <property type="entry name" value="Adenine_deamin"/>
    <property type="match status" value="1"/>
</dbReference>
<name>A0A0R3K2N0_CALMK</name>
<dbReference type="PANTHER" id="PTHR11113">
    <property type="entry name" value="N-ACETYLGLUCOSAMINE-6-PHOSPHATE DEACETYLASE"/>
    <property type="match status" value="1"/>
</dbReference>
<evidence type="ECO:0000256" key="1">
    <source>
        <dbReference type="ARBA" id="ARBA00006773"/>
    </source>
</evidence>
<evidence type="ECO:0000313" key="10">
    <source>
        <dbReference type="Proteomes" id="UP000052015"/>
    </source>
</evidence>
<dbReference type="PANTHER" id="PTHR11113:SF2">
    <property type="entry name" value="ADENINE DEAMINASE"/>
    <property type="match status" value="1"/>
</dbReference>